<dbReference type="HOGENOM" id="CLU_092347_5_0_7"/>
<dbReference type="KEGG" id="cln:UPTC3659_1090"/>
<dbReference type="Pfam" id="PF12790">
    <property type="entry name" value="T6SS-SciN"/>
    <property type="match status" value="1"/>
</dbReference>
<organism evidence="2 3">
    <name type="scientific">Campylobacter lari NCTC 11845</name>
    <dbReference type="NCBI Taxonomy" id="1388749"/>
    <lineage>
        <taxon>Bacteria</taxon>
        <taxon>Pseudomonadati</taxon>
        <taxon>Campylobacterota</taxon>
        <taxon>Epsilonproteobacteria</taxon>
        <taxon>Campylobacterales</taxon>
        <taxon>Campylobacteraceae</taxon>
        <taxon>Campylobacter</taxon>
    </lineage>
</organism>
<accession>A0A0A8HW44</accession>
<evidence type="ECO:0000313" key="3">
    <source>
        <dbReference type="Proteomes" id="UP000031130"/>
    </source>
</evidence>
<reference evidence="2 3" key="1">
    <citation type="journal article" date="2014" name="Genome Biol. Evol.">
        <title>Comparative Genomics of the Campylobacter lari Group.</title>
        <authorList>
            <person name="Miller W.G."/>
            <person name="Yee E."/>
            <person name="Chapman M.H."/>
            <person name="Smith T.P."/>
            <person name="Bono J.L."/>
            <person name="Huynh S."/>
            <person name="Parker C.T."/>
            <person name="Vandamme P."/>
            <person name="Luong K."/>
            <person name="Korlach J."/>
        </authorList>
    </citation>
    <scope>NUCLEOTIDE SEQUENCE [LARGE SCALE GENOMIC DNA]</scope>
    <source>
        <strain evidence="3">RM3659</strain>
    </source>
</reference>
<proteinExistence type="predicted"/>
<keyword evidence="1" id="KW-0732">Signal</keyword>
<dbReference type="OrthoDB" id="5360261at2"/>
<sequence length="146" mass="16528">MRKIFVMLLMGLFLSSCSSVVSVKIDNIKNSNLNSRNDDVPLTVIVYQLKDVNKFIKASDLELINREDAILGRDKIDSIRLQIAPKDNIIAFKVMDEEVPYIGILVLFANNTKKVTKIWAKTDDANGFGTKKTLKFEITKDGIRHI</sequence>
<dbReference type="PROSITE" id="PS51257">
    <property type="entry name" value="PROKAR_LIPOPROTEIN"/>
    <property type="match status" value="1"/>
</dbReference>
<dbReference type="Proteomes" id="UP000031130">
    <property type="component" value="Chromosome"/>
</dbReference>
<dbReference type="InterPro" id="IPR038706">
    <property type="entry name" value="Type_VI_SciN-like_sf"/>
</dbReference>
<dbReference type="RefSeq" id="WP_039626292.1">
    <property type="nucleotide sequence ID" value="NZ_CP007775.1"/>
</dbReference>
<gene>
    <name evidence="2" type="primary">tssJ</name>
    <name evidence="2" type="ORF">UPTC3659_1090</name>
</gene>
<dbReference type="NCBIfam" id="TIGR03352">
    <property type="entry name" value="VI_chp_3"/>
    <property type="match status" value="1"/>
</dbReference>
<evidence type="ECO:0000256" key="1">
    <source>
        <dbReference type="SAM" id="SignalP"/>
    </source>
</evidence>
<evidence type="ECO:0000313" key="2">
    <source>
        <dbReference type="EMBL" id="AJD01928.1"/>
    </source>
</evidence>
<name>A0A0A8HW44_CAMLA</name>
<dbReference type="Gene3D" id="2.60.40.4150">
    <property type="entry name" value="Type VI secretion system, lipoprotein SciN"/>
    <property type="match status" value="1"/>
</dbReference>
<protein>
    <submittedName>
        <fullName evidence="2">Type VI secretion system, membrane platform protein</fullName>
    </submittedName>
</protein>
<dbReference type="EMBL" id="CP007775">
    <property type="protein sequence ID" value="AJD01928.1"/>
    <property type="molecule type" value="Genomic_DNA"/>
</dbReference>
<feature type="chain" id="PRO_5002037787" evidence="1">
    <location>
        <begin position="19"/>
        <end position="146"/>
    </location>
</feature>
<feature type="signal peptide" evidence="1">
    <location>
        <begin position="1"/>
        <end position="18"/>
    </location>
</feature>
<dbReference type="AlphaFoldDB" id="A0A0A8HW44"/>
<dbReference type="InterPro" id="IPR017734">
    <property type="entry name" value="T6SS_SciN"/>
</dbReference>